<organism evidence="9 10">
    <name type="scientific">Aquibacillus halophilus</name>
    <dbReference type="NCBI Taxonomy" id="930132"/>
    <lineage>
        <taxon>Bacteria</taxon>
        <taxon>Bacillati</taxon>
        <taxon>Bacillota</taxon>
        <taxon>Bacilli</taxon>
        <taxon>Bacillales</taxon>
        <taxon>Bacillaceae</taxon>
        <taxon>Aquibacillus</taxon>
    </lineage>
</organism>
<evidence type="ECO:0000256" key="7">
    <source>
        <dbReference type="ARBA" id="ARBA00023310"/>
    </source>
</evidence>
<evidence type="ECO:0000256" key="1">
    <source>
        <dbReference type="ARBA" id="ARBA00004370"/>
    </source>
</evidence>
<keyword evidence="4 8" id="KW-0406">Ion transport</keyword>
<keyword evidence="5 8" id="KW-0472">Membrane</keyword>
<evidence type="ECO:0000256" key="4">
    <source>
        <dbReference type="ARBA" id="ARBA00023065"/>
    </source>
</evidence>
<keyword evidence="7 8" id="KW-0066">ATP synthesis</keyword>
<keyword evidence="6 8" id="KW-0139">CF(1)</keyword>
<keyword evidence="2 8" id="KW-0813">Transport</keyword>
<protein>
    <recommendedName>
        <fullName evidence="8">ATP synthase subunit delta</fullName>
    </recommendedName>
    <alternativeName>
        <fullName evidence="8">ATP synthase F(1) sector subunit delta</fullName>
    </alternativeName>
    <alternativeName>
        <fullName evidence="8">F-type ATPase subunit delta</fullName>
        <shortName evidence="8">F-ATPase subunit delta</shortName>
    </alternativeName>
</protein>
<dbReference type="HAMAP" id="MF_01416">
    <property type="entry name" value="ATP_synth_delta_bact"/>
    <property type="match status" value="1"/>
</dbReference>
<evidence type="ECO:0000256" key="3">
    <source>
        <dbReference type="ARBA" id="ARBA00022781"/>
    </source>
</evidence>
<comment type="subcellular location">
    <subcellularLocation>
        <location evidence="8">Cell membrane</location>
        <topology evidence="8">Peripheral membrane protein</topology>
    </subcellularLocation>
    <subcellularLocation>
        <location evidence="1">Membrane</location>
    </subcellularLocation>
</comment>
<dbReference type="InterPro" id="IPR020781">
    <property type="entry name" value="ATPase_OSCP/d_CS"/>
</dbReference>
<dbReference type="RefSeq" id="WP_153737583.1">
    <property type="nucleotide sequence ID" value="NZ_WJNG01000013.1"/>
</dbReference>
<dbReference type="NCBIfam" id="NF004403">
    <property type="entry name" value="PRK05758.2-4"/>
    <property type="match status" value="1"/>
</dbReference>
<evidence type="ECO:0000256" key="6">
    <source>
        <dbReference type="ARBA" id="ARBA00023196"/>
    </source>
</evidence>
<comment type="caution">
    <text evidence="9">The sequence shown here is derived from an EMBL/GenBank/DDBJ whole genome shotgun (WGS) entry which is preliminary data.</text>
</comment>
<proteinExistence type="inferred from homology"/>
<dbReference type="GO" id="GO:0005886">
    <property type="term" value="C:plasma membrane"/>
    <property type="evidence" value="ECO:0007669"/>
    <property type="project" value="UniProtKB-SubCell"/>
</dbReference>
<dbReference type="InterPro" id="IPR000711">
    <property type="entry name" value="ATPase_OSCP/dsu"/>
</dbReference>
<dbReference type="EMBL" id="WJNG01000013">
    <property type="protein sequence ID" value="MRH43961.1"/>
    <property type="molecule type" value="Genomic_DNA"/>
</dbReference>
<comment type="similarity">
    <text evidence="8">Belongs to the ATPase delta chain family.</text>
</comment>
<evidence type="ECO:0000256" key="5">
    <source>
        <dbReference type="ARBA" id="ARBA00023136"/>
    </source>
</evidence>
<dbReference type="Proteomes" id="UP000799092">
    <property type="component" value="Unassembled WGS sequence"/>
</dbReference>
<reference evidence="9" key="1">
    <citation type="submission" date="2019-11" db="EMBL/GenBank/DDBJ databases">
        <authorList>
            <person name="Li J."/>
        </authorList>
    </citation>
    <scope>NUCLEOTIDE SEQUENCE</scope>
    <source>
        <strain evidence="9">B6B</strain>
    </source>
</reference>
<dbReference type="PROSITE" id="PS00389">
    <property type="entry name" value="ATPASE_DELTA"/>
    <property type="match status" value="1"/>
</dbReference>
<keyword evidence="8" id="KW-1003">Cell membrane</keyword>
<evidence type="ECO:0000313" key="10">
    <source>
        <dbReference type="Proteomes" id="UP000799092"/>
    </source>
</evidence>
<dbReference type="NCBIfam" id="TIGR01145">
    <property type="entry name" value="ATP_synt_delta"/>
    <property type="match status" value="1"/>
</dbReference>
<name>A0A6A8DJM4_9BACI</name>
<dbReference type="PANTHER" id="PTHR11910">
    <property type="entry name" value="ATP SYNTHASE DELTA CHAIN"/>
    <property type="match status" value="1"/>
</dbReference>
<gene>
    <name evidence="8" type="primary">atpH</name>
    <name evidence="9" type="ORF">GH741_15060</name>
</gene>
<comment type="function">
    <text evidence="8">F(1)F(0) ATP synthase produces ATP from ADP in the presence of a proton or sodium gradient. F-type ATPases consist of two structural domains, F(1) containing the extramembraneous catalytic core and F(0) containing the membrane proton channel, linked together by a central stalk and a peripheral stalk. During catalysis, ATP synthesis in the catalytic domain of F(1) is coupled via a rotary mechanism of the central stalk subunits to proton translocation.</text>
</comment>
<evidence type="ECO:0000313" key="9">
    <source>
        <dbReference type="EMBL" id="MRH43961.1"/>
    </source>
</evidence>
<dbReference type="GO" id="GO:0046933">
    <property type="term" value="F:proton-transporting ATP synthase activity, rotational mechanism"/>
    <property type="evidence" value="ECO:0007669"/>
    <property type="project" value="UniProtKB-UniRule"/>
</dbReference>
<sequence>MSKANVSKRYAEALFQLAQEKNKLDFLEPELLIVKEVFYNNKELNAFLKHPKVNSDKKKQLIDEAFKGFSSEVINTLKVLVDRNNEEAISSVVDHFIALVHDAKRIAEAKVYSIRELSDDEKKQLSDVFSKKLNLKTLTIDNHVDPTILGGIKLKIGNTIFDGTIKGKLERLERNIVSAN</sequence>
<keyword evidence="10" id="KW-1185">Reference proteome</keyword>
<dbReference type="AlphaFoldDB" id="A0A6A8DJM4"/>
<dbReference type="PRINTS" id="PR00125">
    <property type="entry name" value="ATPASEDELTA"/>
</dbReference>
<evidence type="ECO:0000256" key="8">
    <source>
        <dbReference type="HAMAP-Rule" id="MF_01416"/>
    </source>
</evidence>
<dbReference type="GO" id="GO:0045259">
    <property type="term" value="C:proton-transporting ATP synthase complex"/>
    <property type="evidence" value="ECO:0007669"/>
    <property type="project" value="UniProtKB-KW"/>
</dbReference>
<dbReference type="OrthoDB" id="9802471at2"/>
<keyword evidence="3 8" id="KW-0375">Hydrogen ion transport</keyword>
<comment type="function">
    <text evidence="8">This protein is part of the stalk that links CF(0) to CF(1). It either transmits conformational changes from CF(0) to CF(1) or is implicated in proton conduction.</text>
</comment>
<dbReference type="Gene3D" id="1.10.520.20">
    <property type="entry name" value="N-terminal domain of the delta subunit of the F1F0-ATP synthase"/>
    <property type="match status" value="1"/>
</dbReference>
<dbReference type="Pfam" id="PF00213">
    <property type="entry name" value="OSCP"/>
    <property type="match status" value="1"/>
</dbReference>
<dbReference type="SUPFAM" id="SSF47928">
    <property type="entry name" value="N-terminal domain of the delta subunit of the F1F0-ATP synthase"/>
    <property type="match status" value="1"/>
</dbReference>
<evidence type="ECO:0000256" key="2">
    <source>
        <dbReference type="ARBA" id="ARBA00022448"/>
    </source>
</evidence>
<accession>A0A6A8DJM4</accession>
<dbReference type="InterPro" id="IPR026015">
    <property type="entry name" value="ATP_synth_OSCP/delta_N_sf"/>
</dbReference>